<protein>
    <recommendedName>
        <fullName evidence="2">Formate dehydrogenase subunit or accessory protein</fullName>
    </recommendedName>
</protein>
<dbReference type="AlphaFoldDB" id="A0A3B0T732"/>
<dbReference type="EMBL" id="UOEM01000036">
    <property type="protein sequence ID" value="VAW11873.1"/>
    <property type="molecule type" value="Genomic_DNA"/>
</dbReference>
<sequence>MGKRLNDDHGSMDGGAKTDRREFLRLASLGTVVGGAALVAGGSAKAAEAPKAGKGYRDTAHIRSYYETARF</sequence>
<evidence type="ECO:0000313" key="1">
    <source>
        <dbReference type="EMBL" id="VAW11873.1"/>
    </source>
</evidence>
<name>A0A3B0T732_9ZZZZ</name>
<proteinExistence type="predicted"/>
<dbReference type="PROSITE" id="PS51318">
    <property type="entry name" value="TAT"/>
    <property type="match status" value="1"/>
</dbReference>
<evidence type="ECO:0008006" key="2">
    <source>
        <dbReference type="Google" id="ProtNLM"/>
    </source>
</evidence>
<accession>A0A3B0T732</accession>
<gene>
    <name evidence="1" type="ORF">MNBD_ALPHA09-1477</name>
</gene>
<dbReference type="InterPro" id="IPR006311">
    <property type="entry name" value="TAT_signal"/>
</dbReference>
<reference evidence="1" key="1">
    <citation type="submission" date="2018-06" db="EMBL/GenBank/DDBJ databases">
        <authorList>
            <person name="Zhirakovskaya E."/>
        </authorList>
    </citation>
    <scope>NUCLEOTIDE SEQUENCE</scope>
</reference>
<organism evidence="1">
    <name type="scientific">hydrothermal vent metagenome</name>
    <dbReference type="NCBI Taxonomy" id="652676"/>
    <lineage>
        <taxon>unclassified sequences</taxon>
        <taxon>metagenomes</taxon>
        <taxon>ecological metagenomes</taxon>
    </lineage>
</organism>